<evidence type="ECO:0000313" key="8">
    <source>
        <dbReference type="EMBL" id="QEC47890.1"/>
    </source>
</evidence>
<sequence length="189" mass="20185">MTRRRPVLPVVVGVLALALVGLLVYGVVRGGEHSTLDDAVKSGKRPSAPGLTLQRPLLDGSGSRSLADYKGQVVVLNFWASWCGPCAAEAPVLERTQKQLVADHVGTVLGATYNDAIADSERFYRSHKVTYPSVRDVGTDLAQKYGTRALPETFVLDRAGKIVAISRGQINQKFLDAAIARARQSGGAS</sequence>
<evidence type="ECO:0000313" key="9">
    <source>
        <dbReference type="Proteomes" id="UP000321805"/>
    </source>
</evidence>
<name>A0A5B8U4C4_9ACTN</name>
<evidence type="ECO:0000256" key="3">
    <source>
        <dbReference type="ARBA" id="ARBA00022968"/>
    </source>
</evidence>
<evidence type="ECO:0000256" key="6">
    <source>
        <dbReference type="SAM" id="Phobius"/>
    </source>
</evidence>
<dbReference type="PROSITE" id="PS00194">
    <property type="entry name" value="THIOREDOXIN_1"/>
    <property type="match status" value="1"/>
</dbReference>
<dbReference type="PANTHER" id="PTHR42852:SF6">
    <property type="entry name" value="THIOL:DISULFIDE INTERCHANGE PROTEIN DSBE"/>
    <property type="match status" value="1"/>
</dbReference>
<keyword evidence="5" id="KW-0676">Redox-active center</keyword>
<dbReference type="InterPro" id="IPR050553">
    <property type="entry name" value="Thioredoxin_ResA/DsbE_sf"/>
</dbReference>
<dbReference type="GO" id="GO:0030313">
    <property type="term" value="C:cell envelope"/>
    <property type="evidence" value="ECO:0007669"/>
    <property type="project" value="UniProtKB-SubCell"/>
</dbReference>
<protein>
    <submittedName>
        <fullName evidence="8">TlpA family protein disulfide reductase</fullName>
    </submittedName>
</protein>
<evidence type="ECO:0000256" key="5">
    <source>
        <dbReference type="ARBA" id="ARBA00023284"/>
    </source>
</evidence>
<keyword evidence="4" id="KW-1015">Disulfide bond</keyword>
<keyword evidence="6" id="KW-0472">Membrane</keyword>
<dbReference type="Proteomes" id="UP000321805">
    <property type="component" value="Chromosome"/>
</dbReference>
<feature type="domain" description="Thioredoxin" evidence="7">
    <location>
        <begin position="42"/>
        <end position="184"/>
    </location>
</feature>
<dbReference type="InterPro" id="IPR036249">
    <property type="entry name" value="Thioredoxin-like_sf"/>
</dbReference>
<dbReference type="InterPro" id="IPR013740">
    <property type="entry name" value="Redoxin"/>
</dbReference>
<dbReference type="InterPro" id="IPR013766">
    <property type="entry name" value="Thioredoxin_domain"/>
</dbReference>
<keyword evidence="6" id="KW-0812">Transmembrane</keyword>
<dbReference type="AlphaFoldDB" id="A0A5B8U4C4"/>
<evidence type="ECO:0000256" key="1">
    <source>
        <dbReference type="ARBA" id="ARBA00004196"/>
    </source>
</evidence>
<dbReference type="CDD" id="cd02966">
    <property type="entry name" value="TlpA_like_family"/>
    <property type="match status" value="1"/>
</dbReference>
<dbReference type="KEGG" id="bsol:FSW04_10125"/>
<evidence type="ECO:0000256" key="4">
    <source>
        <dbReference type="ARBA" id="ARBA00023157"/>
    </source>
</evidence>
<dbReference type="SUPFAM" id="SSF52833">
    <property type="entry name" value="Thioredoxin-like"/>
    <property type="match status" value="1"/>
</dbReference>
<comment type="subcellular location">
    <subcellularLocation>
        <location evidence="1">Cell envelope</location>
    </subcellularLocation>
</comment>
<evidence type="ECO:0000259" key="7">
    <source>
        <dbReference type="PROSITE" id="PS51352"/>
    </source>
</evidence>
<dbReference type="RefSeq" id="WP_146918855.1">
    <property type="nucleotide sequence ID" value="NZ_CP042430.1"/>
</dbReference>
<keyword evidence="3" id="KW-0735">Signal-anchor</keyword>
<dbReference type="GO" id="GO:0016491">
    <property type="term" value="F:oxidoreductase activity"/>
    <property type="evidence" value="ECO:0007669"/>
    <property type="project" value="InterPro"/>
</dbReference>
<dbReference type="PANTHER" id="PTHR42852">
    <property type="entry name" value="THIOL:DISULFIDE INTERCHANGE PROTEIN DSBE"/>
    <property type="match status" value="1"/>
</dbReference>
<evidence type="ECO:0000256" key="2">
    <source>
        <dbReference type="ARBA" id="ARBA00022748"/>
    </source>
</evidence>
<keyword evidence="9" id="KW-1185">Reference proteome</keyword>
<accession>A0A5B8U4C4</accession>
<proteinExistence type="predicted"/>
<dbReference type="OrthoDB" id="9796554at2"/>
<dbReference type="EMBL" id="CP042430">
    <property type="protein sequence ID" value="QEC47890.1"/>
    <property type="molecule type" value="Genomic_DNA"/>
</dbReference>
<dbReference type="PROSITE" id="PS51352">
    <property type="entry name" value="THIOREDOXIN_2"/>
    <property type="match status" value="1"/>
</dbReference>
<dbReference type="GO" id="GO:0017004">
    <property type="term" value="P:cytochrome complex assembly"/>
    <property type="evidence" value="ECO:0007669"/>
    <property type="project" value="UniProtKB-KW"/>
</dbReference>
<dbReference type="InterPro" id="IPR017937">
    <property type="entry name" value="Thioredoxin_CS"/>
</dbReference>
<keyword evidence="6" id="KW-1133">Transmembrane helix</keyword>
<dbReference type="Pfam" id="PF08534">
    <property type="entry name" value="Redoxin"/>
    <property type="match status" value="1"/>
</dbReference>
<dbReference type="Gene3D" id="3.40.30.10">
    <property type="entry name" value="Glutaredoxin"/>
    <property type="match status" value="1"/>
</dbReference>
<gene>
    <name evidence="8" type="ORF">FSW04_10125</name>
</gene>
<feature type="transmembrane region" description="Helical" evidence="6">
    <location>
        <begin position="7"/>
        <end position="28"/>
    </location>
</feature>
<organism evidence="8 9">
    <name type="scientific">Baekduia soli</name>
    <dbReference type="NCBI Taxonomy" id="496014"/>
    <lineage>
        <taxon>Bacteria</taxon>
        <taxon>Bacillati</taxon>
        <taxon>Actinomycetota</taxon>
        <taxon>Thermoleophilia</taxon>
        <taxon>Solirubrobacterales</taxon>
        <taxon>Baekduiaceae</taxon>
        <taxon>Baekduia</taxon>
    </lineage>
</organism>
<reference evidence="8 9" key="1">
    <citation type="journal article" date="2018" name="J. Microbiol.">
        <title>Baekduia soli gen. nov., sp. nov., a novel bacterium isolated from the soil of Baekdu Mountain and proposal of a novel family name, Baekduiaceae fam. nov.</title>
        <authorList>
            <person name="An D.S."/>
            <person name="Siddiqi M.Z."/>
            <person name="Kim K.H."/>
            <person name="Yu H.S."/>
            <person name="Im W.T."/>
        </authorList>
    </citation>
    <scope>NUCLEOTIDE SEQUENCE [LARGE SCALE GENOMIC DNA]</scope>
    <source>
        <strain evidence="8 9">BR7-21</strain>
    </source>
</reference>
<keyword evidence="2" id="KW-0201">Cytochrome c-type biogenesis</keyword>